<keyword evidence="6" id="KW-0808">Transferase</keyword>
<evidence type="ECO:0000256" key="3">
    <source>
        <dbReference type="ARBA" id="ARBA00022989"/>
    </source>
</evidence>
<dbReference type="RefSeq" id="WP_115568951.1">
    <property type="nucleotide sequence ID" value="NZ_NXLV01000002.1"/>
</dbReference>
<dbReference type="PANTHER" id="PTHR12714:SF9">
    <property type="entry name" value="PROTEIN-S-ISOPRENYLCYSTEINE O-METHYLTRANSFERASE"/>
    <property type="match status" value="1"/>
</dbReference>
<dbReference type="GO" id="GO:0032259">
    <property type="term" value="P:methylation"/>
    <property type="evidence" value="ECO:0007669"/>
    <property type="project" value="UniProtKB-KW"/>
</dbReference>
<dbReference type="AlphaFoldDB" id="A0A3D8J4P5"/>
<reference evidence="6 7" key="1">
    <citation type="submission" date="2018-04" db="EMBL/GenBank/DDBJ databases">
        <title>Novel Campyloabacter and Helicobacter Species and Strains.</title>
        <authorList>
            <person name="Mannion A.J."/>
            <person name="Shen Z."/>
            <person name="Fox J.G."/>
        </authorList>
    </citation>
    <scope>NUCLEOTIDE SEQUENCE [LARGE SCALE GENOMIC DNA]</scope>
    <source>
        <strain evidence="6 7">MIT 04-9366</strain>
    </source>
</reference>
<proteinExistence type="predicted"/>
<dbReference type="InterPro" id="IPR007318">
    <property type="entry name" value="Phopholipid_MeTrfase"/>
</dbReference>
<dbReference type="GO" id="GO:0012505">
    <property type="term" value="C:endomembrane system"/>
    <property type="evidence" value="ECO:0007669"/>
    <property type="project" value="UniProtKB-SubCell"/>
</dbReference>
<evidence type="ECO:0000313" key="7">
    <source>
        <dbReference type="Proteomes" id="UP000257045"/>
    </source>
</evidence>
<evidence type="ECO:0000256" key="2">
    <source>
        <dbReference type="ARBA" id="ARBA00022692"/>
    </source>
</evidence>
<dbReference type="PANTHER" id="PTHR12714">
    <property type="entry name" value="PROTEIN-S ISOPRENYLCYSTEINE O-METHYLTRANSFERASE"/>
    <property type="match status" value="1"/>
</dbReference>
<feature type="transmembrane region" description="Helical" evidence="5">
    <location>
        <begin position="112"/>
        <end position="139"/>
    </location>
</feature>
<feature type="transmembrane region" description="Helical" evidence="5">
    <location>
        <begin position="20"/>
        <end position="36"/>
    </location>
</feature>
<sequence>MLLKDEMAKDGDFLFRYRSYIPLVMIPLLILSLLSFDQELFSIGKNGSVDYNTPLVIVALVVGCVGQWIRILVAGYVPQGTSGRNVHGQVANSLNTTGMYSLCRNPLYLGNFLMMIAPMILLGNWLLLLAFGALFWIYYERIIYTEERFLEGKFGEEYTKWAENTPAFFPSFKNYKKSVLGFSLKTMLKREYHSFFGLTTSLLVANYLIVSISSEDWTITIDPILLDVFIASAVFYLIIRFIVKKTRYFHVEGR</sequence>
<dbReference type="Proteomes" id="UP000257045">
    <property type="component" value="Unassembled WGS sequence"/>
</dbReference>
<evidence type="ECO:0000256" key="1">
    <source>
        <dbReference type="ARBA" id="ARBA00004127"/>
    </source>
</evidence>
<feature type="transmembrane region" description="Helical" evidence="5">
    <location>
        <begin position="192"/>
        <end position="212"/>
    </location>
</feature>
<dbReference type="Gene3D" id="1.20.120.1630">
    <property type="match status" value="1"/>
</dbReference>
<keyword evidence="3 5" id="KW-1133">Transmembrane helix</keyword>
<dbReference type="Pfam" id="PF04191">
    <property type="entry name" value="PEMT"/>
    <property type="match status" value="1"/>
</dbReference>
<keyword evidence="7" id="KW-1185">Reference proteome</keyword>
<accession>A0A3D8J4P5</accession>
<evidence type="ECO:0000313" key="6">
    <source>
        <dbReference type="EMBL" id="RDU71741.1"/>
    </source>
</evidence>
<comment type="caution">
    <text evidence="6">The sequence shown here is derived from an EMBL/GenBank/DDBJ whole genome shotgun (WGS) entry which is preliminary data.</text>
</comment>
<feature type="transmembrane region" description="Helical" evidence="5">
    <location>
        <begin position="56"/>
        <end position="77"/>
    </location>
</feature>
<dbReference type="EMBL" id="NXLV01000002">
    <property type="protein sequence ID" value="RDU71741.1"/>
    <property type="molecule type" value="Genomic_DNA"/>
</dbReference>
<keyword evidence="6" id="KW-0489">Methyltransferase</keyword>
<dbReference type="GO" id="GO:0008168">
    <property type="term" value="F:methyltransferase activity"/>
    <property type="evidence" value="ECO:0007669"/>
    <property type="project" value="UniProtKB-KW"/>
</dbReference>
<protein>
    <submittedName>
        <fullName evidence="6">Methyltransferase</fullName>
    </submittedName>
</protein>
<evidence type="ECO:0000256" key="4">
    <source>
        <dbReference type="ARBA" id="ARBA00023136"/>
    </source>
</evidence>
<gene>
    <name evidence="6" type="ORF">CQA58_01500</name>
</gene>
<name>A0A3D8J4P5_9HELI</name>
<comment type="subcellular location">
    <subcellularLocation>
        <location evidence="1">Endomembrane system</location>
        <topology evidence="1">Multi-pass membrane protein</topology>
    </subcellularLocation>
</comment>
<evidence type="ECO:0000256" key="5">
    <source>
        <dbReference type="SAM" id="Phobius"/>
    </source>
</evidence>
<feature type="transmembrane region" description="Helical" evidence="5">
    <location>
        <begin position="224"/>
        <end position="243"/>
    </location>
</feature>
<organism evidence="6 7">
    <name type="scientific">Helicobacter brantae</name>
    <dbReference type="NCBI Taxonomy" id="375927"/>
    <lineage>
        <taxon>Bacteria</taxon>
        <taxon>Pseudomonadati</taxon>
        <taxon>Campylobacterota</taxon>
        <taxon>Epsilonproteobacteria</taxon>
        <taxon>Campylobacterales</taxon>
        <taxon>Helicobacteraceae</taxon>
        <taxon>Helicobacter</taxon>
    </lineage>
</organism>
<keyword evidence="4 5" id="KW-0472">Membrane</keyword>
<keyword evidence="2 5" id="KW-0812">Transmembrane</keyword>
<dbReference type="OrthoDB" id="5417332at2"/>